<dbReference type="InParanoid" id="A0A1Z5RD33"/>
<evidence type="ECO:0000313" key="1">
    <source>
        <dbReference type="EMBL" id="OQU81499.1"/>
    </source>
</evidence>
<proteinExistence type="predicted"/>
<evidence type="ECO:0000313" key="2">
    <source>
        <dbReference type="Proteomes" id="UP000000768"/>
    </source>
</evidence>
<name>A0A1Z5RD33_SORBI</name>
<reference evidence="2" key="2">
    <citation type="journal article" date="2018" name="Plant J.">
        <title>The Sorghum bicolor reference genome: improved assembly, gene annotations, a transcriptome atlas, and signatures of genome organization.</title>
        <authorList>
            <person name="McCormick R.F."/>
            <person name="Truong S.K."/>
            <person name="Sreedasyam A."/>
            <person name="Jenkins J."/>
            <person name="Shu S."/>
            <person name="Sims D."/>
            <person name="Kennedy M."/>
            <person name="Amirebrahimi M."/>
            <person name="Weers B.D."/>
            <person name="McKinley B."/>
            <person name="Mattison A."/>
            <person name="Morishige D.T."/>
            <person name="Grimwood J."/>
            <person name="Schmutz J."/>
            <person name="Mullet J.E."/>
        </authorList>
    </citation>
    <scope>NUCLEOTIDE SEQUENCE [LARGE SCALE GENOMIC DNA]</scope>
    <source>
        <strain evidence="2">cv. BTx623</strain>
    </source>
</reference>
<dbReference type="ExpressionAtlas" id="A0A1Z5RD33">
    <property type="expression patterns" value="baseline and differential"/>
</dbReference>
<reference evidence="1 2" key="1">
    <citation type="journal article" date="2009" name="Nature">
        <title>The Sorghum bicolor genome and the diversification of grasses.</title>
        <authorList>
            <person name="Paterson A.H."/>
            <person name="Bowers J.E."/>
            <person name="Bruggmann R."/>
            <person name="Dubchak I."/>
            <person name="Grimwood J."/>
            <person name="Gundlach H."/>
            <person name="Haberer G."/>
            <person name="Hellsten U."/>
            <person name="Mitros T."/>
            <person name="Poliakov A."/>
            <person name="Schmutz J."/>
            <person name="Spannagl M."/>
            <person name="Tang H."/>
            <person name="Wang X."/>
            <person name="Wicker T."/>
            <person name="Bharti A.K."/>
            <person name="Chapman J."/>
            <person name="Feltus F.A."/>
            <person name="Gowik U."/>
            <person name="Grigoriev I.V."/>
            <person name="Lyons E."/>
            <person name="Maher C.A."/>
            <person name="Martis M."/>
            <person name="Narechania A."/>
            <person name="Otillar R.P."/>
            <person name="Penning B.W."/>
            <person name="Salamov A.A."/>
            <person name="Wang Y."/>
            <person name="Zhang L."/>
            <person name="Carpita N.C."/>
            <person name="Freeling M."/>
            <person name="Gingle A.R."/>
            <person name="Hash C.T."/>
            <person name="Keller B."/>
            <person name="Klein P."/>
            <person name="Kresovich S."/>
            <person name="McCann M.C."/>
            <person name="Ming R."/>
            <person name="Peterson D.G."/>
            <person name="Mehboob-ur-Rahman"/>
            <person name="Ware D."/>
            <person name="Westhoff P."/>
            <person name="Mayer K.F."/>
            <person name="Messing J."/>
            <person name="Rokhsar D.S."/>
        </authorList>
    </citation>
    <scope>NUCLEOTIDE SEQUENCE [LARGE SCALE GENOMIC DNA]</scope>
    <source>
        <strain evidence="2">cv. BTx623</strain>
    </source>
</reference>
<dbReference type="Proteomes" id="UP000000768">
    <property type="component" value="Chromosome 6"/>
</dbReference>
<dbReference type="EMBL" id="CM000765">
    <property type="protein sequence ID" value="OQU81499.1"/>
    <property type="molecule type" value="Genomic_DNA"/>
</dbReference>
<accession>A0A1Z5RD33</accession>
<gene>
    <name evidence="1" type="ORF">SORBI_3006G066650</name>
</gene>
<sequence length="123" mass="13192">MVAVHSCCGAARPAPTNRRRCALAFMMPPPGDPHGLDETLAFEKQSALFTLAVSDIFTIEIARVPSTSSQGGYIEKVKVPCYDLASVGAQQYDFFLDVHRIGSNDLLQGFHIPNPTVQGAVSG</sequence>
<dbReference type="AlphaFoldDB" id="A0A1Z5RD33"/>
<keyword evidence="2" id="KW-1185">Reference proteome</keyword>
<organism evidence="1 2">
    <name type="scientific">Sorghum bicolor</name>
    <name type="common">Sorghum</name>
    <name type="synonym">Sorghum vulgare</name>
    <dbReference type="NCBI Taxonomy" id="4558"/>
    <lineage>
        <taxon>Eukaryota</taxon>
        <taxon>Viridiplantae</taxon>
        <taxon>Streptophyta</taxon>
        <taxon>Embryophyta</taxon>
        <taxon>Tracheophyta</taxon>
        <taxon>Spermatophyta</taxon>
        <taxon>Magnoliopsida</taxon>
        <taxon>Liliopsida</taxon>
        <taxon>Poales</taxon>
        <taxon>Poaceae</taxon>
        <taxon>PACMAD clade</taxon>
        <taxon>Panicoideae</taxon>
        <taxon>Andropogonodae</taxon>
        <taxon>Andropogoneae</taxon>
        <taxon>Sorghinae</taxon>
        <taxon>Sorghum</taxon>
    </lineage>
</organism>
<protein>
    <submittedName>
        <fullName evidence="1">Uncharacterized protein</fullName>
    </submittedName>
</protein>
<dbReference type="Gramene" id="OQU81499">
    <property type="protein sequence ID" value="OQU81499"/>
    <property type="gene ID" value="SORBI_3006G066650"/>
</dbReference>